<accession>A0ABQ0GQ89</accession>
<protein>
    <submittedName>
        <fullName evidence="1">Uncharacterized protein</fullName>
    </submittedName>
</protein>
<dbReference type="Proteomes" id="UP001628179">
    <property type="component" value="Unassembled WGS sequence"/>
</dbReference>
<keyword evidence="2" id="KW-1185">Reference proteome</keyword>
<sequence>MRLSEIWQALPGEFVERILAHHIDKCADDPAYTWAVLRRLSANQKRRIERRFESFWLPKLNITLYQGSRKQFEYEFDTGPRTADTDHQAAAFFRLGSTGTSTAQGDVLAAWTRYNPARSRNVTVRLGEGYLSGGCKGGYILNDTNLPGLEVLDGGERIRFRWKEAMNELLREEFYIRRVGERLFEDACESWVASAAPSDDGDTMPPPEVQVQLWMYVVQMARRVAGFRHRVEKARTTECTGEIELKFGYFSMHLHKQTPDPDEVKMGRTGCCTICSRARGPDIFEVVHCEESVVPQLPMFRRWLDQRRRADYYDGDKQEGPGGSEDAETVSTAAIADLYAEEFGWGCCLSTGRDDDTAWQEMRAECARRRFTDLDSILLLGDKVRWDLLG</sequence>
<comment type="caution">
    <text evidence="1">The sequence shown here is derived from an EMBL/GenBank/DDBJ whole genome shotgun (WGS) entry which is preliminary data.</text>
</comment>
<dbReference type="EMBL" id="BAAFSV010000006">
    <property type="protein sequence ID" value="GAB1319878.1"/>
    <property type="molecule type" value="Genomic_DNA"/>
</dbReference>
<evidence type="ECO:0000313" key="2">
    <source>
        <dbReference type="Proteomes" id="UP001628179"/>
    </source>
</evidence>
<name>A0ABQ0GQ89_9PEZI</name>
<evidence type="ECO:0000313" key="1">
    <source>
        <dbReference type="EMBL" id="GAB1319878.1"/>
    </source>
</evidence>
<dbReference type="GeneID" id="98180830"/>
<reference evidence="1 2" key="1">
    <citation type="submission" date="2024-09" db="EMBL/GenBank/DDBJ databases">
        <title>Itraconazole resistance in Madurella fahalii resulting from another homologue of gene encoding cytochrome P450 14-alpha sterol demethylase (CYP51).</title>
        <authorList>
            <person name="Yoshioka I."/>
            <person name="Fahal A.H."/>
            <person name="Kaneko S."/>
            <person name="Yaguchi T."/>
        </authorList>
    </citation>
    <scope>NUCLEOTIDE SEQUENCE [LARGE SCALE GENOMIC DNA]</scope>
    <source>
        <strain evidence="1 2">IFM 68171</strain>
    </source>
</reference>
<organism evidence="1 2">
    <name type="scientific">Madurella fahalii</name>
    <dbReference type="NCBI Taxonomy" id="1157608"/>
    <lineage>
        <taxon>Eukaryota</taxon>
        <taxon>Fungi</taxon>
        <taxon>Dikarya</taxon>
        <taxon>Ascomycota</taxon>
        <taxon>Pezizomycotina</taxon>
        <taxon>Sordariomycetes</taxon>
        <taxon>Sordariomycetidae</taxon>
        <taxon>Sordariales</taxon>
        <taxon>Sordariales incertae sedis</taxon>
        <taxon>Madurella</taxon>
    </lineage>
</organism>
<dbReference type="RefSeq" id="XP_070921608.1">
    <property type="nucleotide sequence ID" value="XM_071065507.1"/>
</dbReference>
<gene>
    <name evidence="1" type="ORF">MFIFM68171_10088</name>
</gene>
<proteinExistence type="predicted"/>